<reference evidence="2 3" key="1">
    <citation type="submission" date="2016-06" db="EMBL/GenBank/DDBJ databases">
        <title>Comparative genomics of the ectomycorrhizal sister species Rhizopogon vinicolor and Rhizopogon vesiculosus (Basidiomycota: Boletales) reveals a divergence of the mating type B locus.</title>
        <authorList>
            <consortium name="DOE Joint Genome Institute"/>
            <person name="Mujic A.B."/>
            <person name="Kuo A."/>
            <person name="Tritt A."/>
            <person name="Lipzen A."/>
            <person name="Chen C."/>
            <person name="Johnson J."/>
            <person name="Sharma A."/>
            <person name="Barry K."/>
            <person name="Grigoriev I.V."/>
            <person name="Spatafora J.W."/>
        </authorList>
    </citation>
    <scope>NUCLEOTIDE SEQUENCE [LARGE SCALE GENOMIC DNA]</scope>
    <source>
        <strain evidence="2 3">AM-OR11-026</strain>
    </source>
</reference>
<dbReference type="EMBL" id="KV449749">
    <property type="protein sequence ID" value="OAX30939.1"/>
    <property type="molecule type" value="Genomic_DNA"/>
</dbReference>
<feature type="region of interest" description="Disordered" evidence="1">
    <location>
        <begin position="57"/>
        <end position="76"/>
    </location>
</feature>
<feature type="non-terminal residue" evidence="2">
    <location>
        <position position="76"/>
    </location>
</feature>
<keyword evidence="3" id="KW-1185">Reference proteome</keyword>
<proteinExistence type="predicted"/>
<gene>
    <name evidence="2" type="ORF">K503DRAFT_777954</name>
</gene>
<dbReference type="STRING" id="1314800.A0A1B7MEA8"/>
<accession>A0A1B7MEA8</accession>
<dbReference type="Proteomes" id="UP000092154">
    <property type="component" value="Unassembled WGS sequence"/>
</dbReference>
<evidence type="ECO:0000256" key="1">
    <source>
        <dbReference type="SAM" id="MobiDB-lite"/>
    </source>
</evidence>
<protein>
    <submittedName>
        <fullName evidence="2">Uncharacterized protein</fullName>
    </submittedName>
</protein>
<name>A0A1B7MEA8_9AGAM</name>
<evidence type="ECO:0000313" key="3">
    <source>
        <dbReference type="Proteomes" id="UP000092154"/>
    </source>
</evidence>
<dbReference type="InParanoid" id="A0A1B7MEA8"/>
<organism evidence="2 3">
    <name type="scientific">Rhizopogon vinicolor AM-OR11-026</name>
    <dbReference type="NCBI Taxonomy" id="1314800"/>
    <lineage>
        <taxon>Eukaryota</taxon>
        <taxon>Fungi</taxon>
        <taxon>Dikarya</taxon>
        <taxon>Basidiomycota</taxon>
        <taxon>Agaricomycotina</taxon>
        <taxon>Agaricomycetes</taxon>
        <taxon>Agaricomycetidae</taxon>
        <taxon>Boletales</taxon>
        <taxon>Suillineae</taxon>
        <taxon>Rhizopogonaceae</taxon>
        <taxon>Rhizopogon</taxon>
    </lineage>
</organism>
<dbReference type="AlphaFoldDB" id="A0A1B7MEA8"/>
<dbReference type="OrthoDB" id="10407278at2759"/>
<sequence>MVAYYVTHLLRLSSNFAKHHFWTLLIPNPHLRTTTQTARNLAYPLATVSITPLPPLPPLASRSSLQMDVEGDERRP</sequence>
<evidence type="ECO:0000313" key="2">
    <source>
        <dbReference type="EMBL" id="OAX30939.1"/>
    </source>
</evidence>